<sequence>MAVNQAAPHFFKADTRAMRVSAAEAERQLTLALWLVGLLALATLITATVGFFA</sequence>
<evidence type="ECO:0000256" key="1">
    <source>
        <dbReference type="SAM" id="Phobius"/>
    </source>
</evidence>
<evidence type="ECO:0000313" key="2">
    <source>
        <dbReference type="EMBL" id="GLS18152.1"/>
    </source>
</evidence>
<keyword evidence="3" id="KW-1185">Reference proteome</keyword>
<name>A0ABQ6CCR5_9HYPH</name>
<gene>
    <name evidence="2" type="ORF">GCM10007874_11680</name>
</gene>
<evidence type="ECO:0000313" key="3">
    <source>
        <dbReference type="Proteomes" id="UP001156882"/>
    </source>
</evidence>
<reference evidence="3" key="1">
    <citation type="journal article" date="2019" name="Int. J. Syst. Evol. Microbiol.">
        <title>The Global Catalogue of Microorganisms (GCM) 10K type strain sequencing project: providing services to taxonomists for standard genome sequencing and annotation.</title>
        <authorList>
            <consortium name="The Broad Institute Genomics Platform"/>
            <consortium name="The Broad Institute Genome Sequencing Center for Infectious Disease"/>
            <person name="Wu L."/>
            <person name="Ma J."/>
        </authorList>
    </citation>
    <scope>NUCLEOTIDE SEQUENCE [LARGE SCALE GENOMIC DNA]</scope>
    <source>
        <strain evidence="3">NBRC 101365</strain>
    </source>
</reference>
<comment type="caution">
    <text evidence="2">The sequence shown here is derived from an EMBL/GenBank/DDBJ whole genome shotgun (WGS) entry which is preliminary data.</text>
</comment>
<dbReference type="EMBL" id="BSPC01000009">
    <property type="protein sequence ID" value="GLS18152.1"/>
    <property type="molecule type" value="Genomic_DNA"/>
</dbReference>
<protein>
    <submittedName>
        <fullName evidence="2">Uncharacterized protein</fullName>
    </submittedName>
</protein>
<dbReference type="RefSeq" id="WP_284310972.1">
    <property type="nucleotide sequence ID" value="NZ_BSPC01000009.1"/>
</dbReference>
<proteinExistence type="predicted"/>
<organism evidence="2 3">
    <name type="scientific">Labrys miyagiensis</name>
    <dbReference type="NCBI Taxonomy" id="346912"/>
    <lineage>
        <taxon>Bacteria</taxon>
        <taxon>Pseudomonadati</taxon>
        <taxon>Pseudomonadota</taxon>
        <taxon>Alphaproteobacteria</taxon>
        <taxon>Hyphomicrobiales</taxon>
        <taxon>Xanthobacteraceae</taxon>
        <taxon>Labrys</taxon>
    </lineage>
</organism>
<keyword evidence="1" id="KW-1133">Transmembrane helix</keyword>
<keyword evidence="1" id="KW-0472">Membrane</keyword>
<feature type="transmembrane region" description="Helical" evidence="1">
    <location>
        <begin position="31"/>
        <end position="52"/>
    </location>
</feature>
<accession>A0ABQ6CCR5</accession>
<dbReference type="Proteomes" id="UP001156882">
    <property type="component" value="Unassembled WGS sequence"/>
</dbReference>
<keyword evidence="1" id="KW-0812">Transmembrane</keyword>